<dbReference type="Proteomes" id="UP001501414">
    <property type="component" value="Unassembled WGS sequence"/>
</dbReference>
<evidence type="ECO:0000259" key="1">
    <source>
        <dbReference type="PROSITE" id="PS50995"/>
    </source>
</evidence>
<dbReference type="EMBL" id="BAAAJK010000001">
    <property type="protein sequence ID" value="GAA1379013.1"/>
    <property type="molecule type" value="Genomic_DNA"/>
</dbReference>
<evidence type="ECO:0000313" key="3">
    <source>
        <dbReference type="Proteomes" id="UP001501414"/>
    </source>
</evidence>
<dbReference type="InterPro" id="IPR036390">
    <property type="entry name" value="WH_DNA-bd_sf"/>
</dbReference>
<dbReference type="PANTHER" id="PTHR33164">
    <property type="entry name" value="TRANSCRIPTIONAL REGULATOR, MARR FAMILY"/>
    <property type="match status" value="1"/>
</dbReference>
<dbReference type="SMART" id="SM00347">
    <property type="entry name" value="HTH_MARR"/>
    <property type="match status" value="1"/>
</dbReference>
<proteinExistence type="predicted"/>
<sequence length="149" mass="15670">MSEGDDQAAYRRYLAAVVRFHLQAAERSGLGPTDYQAASLLELDGPTTTGALGGRLGLTAGSATRVVDRLVAAGLARRIADPGDRRRVLVEHTGVLPDGLAGLLDRVRAPLGELMAGLTGPERAGVARYLAVAERAYREALDEPGPPLE</sequence>
<reference evidence="2 3" key="1">
    <citation type="journal article" date="2019" name="Int. J. Syst. Evol. Microbiol.">
        <title>The Global Catalogue of Microorganisms (GCM) 10K type strain sequencing project: providing services to taxonomists for standard genome sequencing and annotation.</title>
        <authorList>
            <consortium name="The Broad Institute Genomics Platform"/>
            <consortium name="The Broad Institute Genome Sequencing Center for Infectious Disease"/>
            <person name="Wu L."/>
            <person name="Ma J."/>
        </authorList>
    </citation>
    <scope>NUCLEOTIDE SEQUENCE [LARGE SCALE GENOMIC DNA]</scope>
    <source>
        <strain evidence="2 3">JCM 11896</strain>
    </source>
</reference>
<organism evidence="2 3">
    <name type="scientific">Pseudonocardia kongjuensis</name>
    <dbReference type="NCBI Taxonomy" id="102227"/>
    <lineage>
        <taxon>Bacteria</taxon>
        <taxon>Bacillati</taxon>
        <taxon>Actinomycetota</taxon>
        <taxon>Actinomycetes</taxon>
        <taxon>Pseudonocardiales</taxon>
        <taxon>Pseudonocardiaceae</taxon>
        <taxon>Pseudonocardia</taxon>
    </lineage>
</organism>
<accession>A0ABN1XH37</accession>
<comment type="caution">
    <text evidence="2">The sequence shown here is derived from an EMBL/GenBank/DDBJ whole genome shotgun (WGS) entry which is preliminary data.</text>
</comment>
<dbReference type="Gene3D" id="1.10.10.10">
    <property type="entry name" value="Winged helix-like DNA-binding domain superfamily/Winged helix DNA-binding domain"/>
    <property type="match status" value="1"/>
</dbReference>
<dbReference type="Pfam" id="PF12802">
    <property type="entry name" value="MarR_2"/>
    <property type="match status" value="1"/>
</dbReference>
<name>A0ABN1XH37_9PSEU</name>
<dbReference type="RefSeq" id="WP_344017489.1">
    <property type="nucleotide sequence ID" value="NZ_BAAAJK010000001.1"/>
</dbReference>
<dbReference type="SUPFAM" id="SSF46785">
    <property type="entry name" value="Winged helix' DNA-binding domain"/>
    <property type="match status" value="1"/>
</dbReference>
<evidence type="ECO:0000313" key="2">
    <source>
        <dbReference type="EMBL" id="GAA1379013.1"/>
    </source>
</evidence>
<keyword evidence="3" id="KW-1185">Reference proteome</keyword>
<dbReference type="PROSITE" id="PS50995">
    <property type="entry name" value="HTH_MARR_2"/>
    <property type="match status" value="1"/>
</dbReference>
<feature type="domain" description="HTH marR-type" evidence="1">
    <location>
        <begin position="1"/>
        <end position="135"/>
    </location>
</feature>
<dbReference type="InterPro" id="IPR036388">
    <property type="entry name" value="WH-like_DNA-bd_sf"/>
</dbReference>
<dbReference type="InterPro" id="IPR000835">
    <property type="entry name" value="HTH_MarR-typ"/>
</dbReference>
<dbReference type="InterPro" id="IPR039422">
    <property type="entry name" value="MarR/SlyA-like"/>
</dbReference>
<protein>
    <recommendedName>
        <fullName evidence="1">HTH marR-type domain-containing protein</fullName>
    </recommendedName>
</protein>
<dbReference type="PANTHER" id="PTHR33164:SF106">
    <property type="entry name" value="TRANSCRIPTIONAL REGULATORY PROTEIN"/>
    <property type="match status" value="1"/>
</dbReference>
<gene>
    <name evidence="2" type="ORF">GCM10009613_01020</name>
</gene>